<dbReference type="PANTHER" id="PTHR42801">
    <property type="entry name" value="THIOREDOXIN-DEPENDENT PEROXIDE REDUCTASE"/>
    <property type="match status" value="1"/>
</dbReference>
<protein>
    <recommendedName>
        <fullName evidence="2">thioredoxin-dependent peroxiredoxin</fullName>
        <ecNumber evidence="2">1.11.1.24</ecNumber>
    </recommendedName>
    <alternativeName>
        <fullName evidence="8">Thioredoxin peroxidase</fullName>
    </alternativeName>
    <alternativeName>
        <fullName evidence="10">Thioredoxin-dependent peroxiredoxin Bcp</fullName>
    </alternativeName>
</protein>
<dbReference type="EMBL" id="CP010429">
    <property type="protein sequence ID" value="AKD53961.1"/>
    <property type="molecule type" value="Genomic_DNA"/>
</dbReference>
<evidence type="ECO:0000259" key="12">
    <source>
        <dbReference type="PROSITE" id="PS51352"/>
    </source>
</evidence>
<dbReference type="InterPro" id="IPR050924">
    <property type="entry name" value="Peroxiredoxin_BCP/PrxQ"/>
</dbReference>
<dbReference type="RefSeq" id="WP_046375556.1">
    <property type="nucleotide sequence ID" value="NZ_CP010429.1"/>
</dbReference>
<evidence type="ECO:0000313" key="13">
    <source>
        <dbReference type="EMBL" id="AKD53961.1"/>
    </source>
</evidence>
<evidence type="ECO:0000256" key="11">
    <source>
        <dbReference type="ARBA" id="ARBA00049091"/>
    </source>
</evidence>
<dbReference type="CDD" id="cd02970">
    <property type="entry name" value="PRX_like2"/>
    <property type="match status" value="1"/>
</dbReference>
<dbReference type="Gene3D" id="3.40.30.10">
    <property type="entry name" value="Glutaredoxin"/>
    <property type="match status" value="1"/>
</dbReference>
<name>A0A0E3V5U6_9BACT</name>
<dbReference type="GO" id="GO:0045454">
    <property type="term" value="P:cell redox homeostasis"/>
    <property type="evidence" value="ECO:0007669"/>
    <property type="project" value="TreeGrafter"/>
</dbReference>
<evidence type="ECO:0000256" key="1">
    <source>
        <dbReference type="ARBA" id="ARBA00003330"/>
    </source>
</evidence>
<comment type="catalytic activity">
    <reaction evidence="11">
        <text>a hydroperoxide + [thioredoxin]-dithiol = an alcohol + [thioredoxin]-disulfide + H2O</text>
        <dbReference type="Rhea" id="RHEA:62620"/>
        <dbReference type="Rhea" id="RHEA-COMP:10698"/>
        <dbReference type="Rhea" id="RHEA-COMP:10700"/>
        <dbReference type="ChEBI" id="CHEBI:15377"/>
        <dbReference type="ChEBI" id="CHEBI:29950"/>
        <dbReference type="ChEBI" id="CHEBI:30879"/>
        <dbReference type="ChEBI" id="CHEBI:35924"/>
        <dbReference type="ChEBI" id="CHEBI:50058"/>
        <dbReference type="EC" id="1.11.1.24"/>
    </reaction>
</comment>
<keyword evidence="4" id="KW-0049">Antioxidant</keyword>
<feature type="domain" description="Thioredoxin" evidence="12">
    <location>
        <begin position="32"/>
        <end position="199"/>
    </location>
</feature>
<dbReference type="GO" id="GO:0034599">
    <property type="term" value="P:cellular response to oxidative stress"/>
    <property type="evidence" value="ECO:0007669"/>
    <property type="project" value="TreeGrafter"/>
</dbReference>
<evidence type="ECO:0000256" key="9">
    <source>
        <dbReference type="ARBA" id="ARBA00038489"/>
    </source>
</evidence>
<dbReference type="InterPro" id="IPR036249">
    <property type="entry name" value="Thioredoxin-like_sf"/>
</dbReference>
<reference evidence="13 14" key="1">
    <citation type="journal article" date="2014" name="Curr. Microbiol.">
        <title>Spirosoma radiotolerans sp. nov., a gamma-radiation-resistant bacterium isolated from gamma ray-irradiated soil.</title>
        <authorList>
            <person name="Lee J.J."/>
            <person name="Srinivasan S."/>
            <person name="Lim S."/>
            <person name="Joe M."/>
            <person name="Im S."/>
            <person name="Bae S.I."/>
            <person name="Park K.R."/>
            <person name="Han J.H."/>
            <person name="Park S.H."/>
            <person name="Joo B.M."/>
            <person name="Park S.J."/>
            <person name="Kim M.K."/>
        </authorList>
    </citation>
    <scope>NUCLEOTIDE SEQUENCE [LARGE SCALE GENOMIC DNA]</scope>
    <source>
        <strain evidence="13 14">DG5A</strain>
    </source>
</reference>
<dbReference type="GO" id="GO:0008379">
    <property type="term" value="F:thioredoxin peroxidase activity"/>
    <property type="evidence" value="ECO:0007669"/>
    <property type="project" value="TreeGrafter"/>
</dbReference>
<dbReference type="PROSITE" id="PS51352">
    <property type="entry name" value="THIOREDOXIN_2"/>
    <property type="match status" value="1"/>
</dbReference>
<evidence type="ECO:0000256" key="3">
    <source>
        <dbReference type="ARBA" id="ARBA00022559"/>
    </source>
</evidence>
<evidence type="ECO:0000256" key="5">
    <source>
        <dbReference type="ARBA" id="ARBA00023002"/>
    </source>
</evidence>
<dbReference type="GO" id="GO:0005737">
    <property type="term" value="C:cytoplasm"/>
    <property type="evidence" value="ECO:0007669"/>
    <property type="project" value="TreeGrafter"/>
</dbReference>
<dbReference type="InterPro" id="IPR013766">
    <property type="entry name" value="Thioredoxin_domain"/>
</dbReference>
<dbReference type="HOGENOM" id="CLU_042529_5_1_10"/>
<dbReference type="OrthoDB" id="9809746at2"/>
<comment type="similarity">
    <text evidence="9">Belongs to the peroxiredoxin family. BCP/PrxQ subfamily.</text>
</comment>
<keyword evidence="7" id="KW-0676">Redox-active center</keyword>
<evidence type="ECO:0000256" key="8">
    <source>
        <dbReference type="ARBA" id="ARBA00032824"/>
    </source>
</evidence>
<sequence length="199" mass="21788">MKNSLFIGLFILLLAFTTGDSIPQRPEDISPLLIGETIPDVRLQSVDNQAVSLLSEVAKKPTVLVFYRGGWCPYCSRQLAELRTLEPDLNKKGYQLIAVSTDSPENLRSTLDKNQLPYTLLSDSDVTAAKAFGLAFKAPAAYGSTLEKGSGGKNVEKLLPVPAVFLLNRQGVIKFEYINPNFKERMPGNLLKAAIESVS</sequence>
<dbReference type="PANTHER" id="PTHR42801:SF7">
    <property type="entry name" value="SLL1159 PROTEIN"/>
    <property type="match status" value="1"/>
</dbReference>
<proteinExistence type="inferred from homology"/>
<comment type="function">
    <text evidence="1">Thiol-specific peroxidase that catalyzes the reduction of hydrogen peroxide and organic hydroperoxides to water and alcohols, respectively. Plays a role in cell protection against oxidative stress by detoxifying peroxides and as sensor of hydrogen peroxide-mediated signaling events.</text>
</comment>
<evidence type="ECO:0000256" key="4">
    <source>
        <dbReference type="ARBA" id="ARBA00022862"/>
    </source>
</evidence>
<keyword evidence="5" id="KW-0560">Oxidoreductase</keyword>
<keyword evidence="3" id="KW-0575">Peroxidase</keyword>
<organism evidence="13 14">
    <name type="scientific">Spirosoma radiotolerans</name>
    <dbReference type="NCBI Taxonomy" id="1379870"/>
    <lineage>
        <taxon>Bacteria</taxon>
        <taxon>Pseudomonadati</taxon>
        <taxon>Bacteroidota</taxon>
        <taxon>Cytophagia</taxon>
        <taxon>Cytophagales</taxon>
        <taxon>Cytophagaceae</taxon>
        <taxon>Spirosoma</taxon>
    </lineage>
</organism>
<dbReference type="EC" id="1.11.1.24" evidence="2"/>
<evidence type="ECO:0000256" key="7">
    <source>
        <dbReference type="ARBA" id="ARBA00023284"/>
    </source>
</evidence>
<keyword evidence="6" id="KW-1015">Disulfide bond</keyword>
<dbReference type="PATRIC" id="fig|1379870.5.peg.579"/>
<evidence type="ECO:0000313" key="14">
    <source>
        <dbReference type="Proteomes" id="UP000033054"/>
    </source>
</evidence>
<dbReference type="STRING" id="1379870.SD10_02610"/>
<dbReference type="Pfam" id="PF00578">
    <property type="entry name" value="AhpC-TSA"/>
    <property type="match status" value="1"/>
</dbReference>
<dbReference type="KEGG" id="srd:SD10_02610"/>
<dbReference type="AlphaFoldDB" id="A0A0E3V5U6"/>
<evidence type="ECO:0000256" key="6">
    <source>
        <dbReference type="ARBA" id="ARBA00023157"/>
    </source>
</evidence>
<evidence type="ECO:0000256" key="2">
    <source>
        <dbReference type="ARBA" id="ARBA00013017"/>
    </source>
</evidence>
<evidence type="ECO:0000256" key="10">
    <source>
        <dbReference type="ARBA" id="ARBA00042639"/>
    </source>
</evidence>
<accession>A0A0E3V5U6</accession>
<gene>
    <name evidence="13" type="ORF">SD10_02610</name>
</gene>
<dbReference type="InterPro" id="IPR000866">
    <property type="entry name" value="AhpC/TSA"/>
</dbReference>
<keyword evidence="14" id="KW-1185">Reference proteome</keyword>
<dbReference type="Proteomes" id="UP000033054">
    <property type="component" value="Chromosome"/>
</dbReference>
<dbReference type="SUPFAM" id="SSF52833">
    <property type="entry name" value="Thioredoxin-like"/>
    <property type="match status" value="1"/>
</dbReference>